<dbReference type="PRINTS" id="PR00326">
    <property type="entry name" value="GTP1OBG"/>
</dbReference>
<dbReference type="Proteomes" id="UP000526302">
    <property type="component" value="Unassembled WGS sequence"/>
</dbReference>
<dbReference type="GO" id="GO:0005525">
    <property type="term" value="F:GTP binding"/>
    <property type="evidence" value="ECO:0007669"/>
    <property type="project" value="InterPro"/>
</dbReference>
<evidence type="ECO:0000259" key="2">
    <source>
        <dbReference type="PROSITE" id="PS51710"/>
    </source>
</evidence>
<dbReference type="Gene3D" id="3.40.50.300">
    <property type="entry name" value="P-loop containing nucleotide triphosphate hydrolases"/>
    <property type="match status" value="1"/>
</dbReference>
<dbReference type="InterPro" id="IPR006073">
    <property type="entry name" value="GTP-bd"/>
</dbReference>
<dbReference type="Gene3D" id="3.10.20.30">
    <property type="match status" value="1"/>
</dbReference>
<dbReference type="NCBIfam" id="NF007171">
    <property type="entry name" value="PRK09602.1"/>
    <property type="match status" value="1"/>
</dbReference>
<dbReference type="GO" id="GO:0005737">
    <property type="term" value="C:cytoplasm"/>
    <property type="evidence" value="ECO:0007669"/>
    <property type="project" value="TreeGrafter"/>
</dbReference>
<proteinExistence type="predicted"/>
<evidence type="ECO:0000259" key="3">
    <source>
        <dbReference type="PROSITE" id="PS51880"/>
    </source>
</evidence>
<dbReference type="InterPro" id="IPR004095">
    <property type="entry name" value="TGS"/>
</dbReference>
<protein>
    <submittedName>
        <fullName evidence="4">Redox-regulated ATPase YchF</fullName>
    </submittedName>
</protein>
<dbReference type="SUPFAM" id="SSF81271">
    <property type="entry name" value="TGS-like"/>
    <property type="match status" value="1"/>
</dbReference>
<dbReference type="InterPro" id="IPR031167">
    <property type="entry name" value="G_OBG"/>
</dbReference>
<dbReference type="SUPFAM" id="SSF52540">
    <property type="entry name" value="P-loop containing nucleoside triphosphate hydrolases"/>
    <property type="match status" value="1"/>
</dbReference>
<evidence type="ECO:0000313" key="4">
    <source>
        <dbReference type="EMBL" id="NMA44867.1"/>
    </source>
</evidence>
<dbReference type="InterPro" id="IPR013646">
    <property type="entry name" value="YGR210-like_G4"/>
</dbReference>
<dbReference type="Pfam" id="PF01926">
    <property type="entry name" value="MMR_HSR1"/>
    <property type="match status" value="1"/>
</dbReference>
<feature type="domain" description="TGS" evidence="3">
    <location>
        <begin position="323"/>
        <end position="400"/>
    </location>
</feature>
<evidence type="ECO:0000313" key="5">
    <source>
        <dbReference type="Proteomes" id="UP000526302"/>
    </source>
</evidence>
<feature type="domain" description="OBG-type G" evidence="2">
    <location>
        <begin position="1"/>
        <end position="276"/>
    </location>
</feature>
<comment type="caution">
    <text evidence="4">The sequence shown here is derived from an EMBL/GenBank/DDBJ whole genome shotgun (WGS) entry which is preliminary data.</text>
</comment>
<dbReference type="GO" id="GO:0016887">
    <property type="term" value="F:ATP hydrolysis activity"/>
    <property type="evidence" value="ECO:0007669"/>
    <property type="project" value="TreeGrafter"/>
</dbReference>
<name>A0A7K4C083_9ARCH</name>
<dbReference type="AlphaFoldDB" id="A0A7K4C083"/>
<organism evidence="4 5">
    <name type="scientific">Candidatus Iainarchaeum sp</name>
    <dbReference type="NCBI Taxonomy" id="3101447"/>
    <lineage>
        <taxon>Archaea</taxon>
        <taxon>Candidatus Iainarchaeota</taxon>
        <taxon>Candidatus Iainarchaeia</taxon>
        <taxon>Candidatus Iainarchaeales</taxon>
        <taxon>Candidatus Iainarchaeaceae</taxon>
        <taxon>Candidatus Iainarchaeum</taxon>
    </lineage>
</organism>
<evidence type="ECO:0000256" key="1">
    <source>
        <dbReference type="ARBA" id="ARBA00022741"/>
    </source>
</evidence>
<sequence length="403" mass="44508">MQVGIVGKPSSGKSTFFSSATLIDVGIAAYPFTTIEPNKGIGFVRVEDAGKFFGVTSNPKHGFLIKNKNNDPIRYVPIELIDVAGLVPGASEGKGLGNKFLNDLSQADALIHVVDASGSTDAEGKIVPEGSHDPIEDIKFLENEIELWFLKIIENNWTKFSRVPEKDFSKKVQLMAQSLSGIKILAHHIEKAIRQLKIEEKSLQEWTSEEKKEFAHYCRTISKPIIIAANKCDLPSGEKNVKKMKETFPTLTIIPCSAASELALKKATKQNILKYYAGENDFEIIGEINDKQKTGLETIKKNVLEKFGGTGVQNCLDHTIFNVLEYFPVFPGGTKGLADKDGNILPDCFLLPPKSTALDFAYTLHTDMGDGFIRAIDVKTKQIIGKEHPLKKGDVIEIIFNKK</sequence>
<accession>A0A7K4C083</accession>
<dbReference type="InterPro" id="IPR012676">
    <property type="entry name" value="TGS-like"/>
</dbReference>
<dbReference type="Pfam" id="PF08438">
    <property type="entry name" value="YGR210-like_G4"/>
    <property type="match status" value="1"/>
</dbReference>
<dbReference type="PANTHER" id="PTHR23305:SF1">
    <property type="entry name" value="OBG-TYPE G DOMAIN-CONTAINING PROTEIN"/>
    <property type="match status" value="1"/>
</dbReference>
<dbReference type="PANTHER" id="PTHR23305">
    <property type="entry name" value="OBG GTPASE FAMILY"/>
    <property type="match status" value="1"/>
</dbReference>
<dbReference type="InterPro" id="IPR012675">
    <property type="entry name" value="Beta-grasp_dom_sf"/>
</dbReference>
<keyword evidence="1" id="KW-0547">Nucleotide-binding</keyword>
<dbReference type="InterPro" id="IPR027417">
    <property type="entry name" value="P-loop_NTPase"/>
</dbReference>
<dbReference type="PROSITE" id="PS51710">
    <property type="entry name" value="G_OBG"/>
    <property type="match status" value="1"/>
</dbReference>
<dbReference type="EMBL" id="JAAZKV010000030">
    <property type="protein sequence ID" value="NMA44867.1"/>
    <property type="molecule type" value="Genomic_DNA"/>
</dbReference>
<dbReference type="PROSITE" id="PS51880">
    <property type="entry name" value="TGS"/>
    <property type="match status" value="1"/>
</dbReference>
<dbReference type="CDD" id="cd01899">
    <property type="entry name" value="Ygr210"/>
    <property type="match status" value="1"/>
</dbReference>
<dbReference type="Pfam" id="PF02824">
    <property type="entry name" value="TGS"/>
    <property type="match status" value="1"/>
</dbReference>
<reference evidence="4 5" key="1">
    <citation type="journal article" date="2020" name="Biotechnol. Biofuels">
        <title>New insights from the biogas microbiome by comprehensive genome-resolved metagenomics of nearly 1600 species originating from multiple anaerobic digesters.</title>
        <authorList>
            <person name="Campanaro S."/>
            <person name="Treu L."/>
            <person name="Rodriguez-R L.M."/>
            <person name="Kovalovszki A."/>
            <person name="Ziels R.M."/>
            <person name="Maus I."/>
            <person name="Zhu X."/>
            <person name="Kougias P.G."/>
            <person name="Basile A."/>
            <person name="Luo G."/>
            <person name="Schluter A."/>
            <person name="Konstantinidis K.T."/>
            <person name="Angelidaki I."/>
        </authorList>
    </citation>
    <scope>NUCLEOTIDE SEQUENCE [LARGE SCALE GENOMIC DNA]</scope>
    <source>
        <strain evidence="4">AS22ysBPME_79</strain>
    </source>
</reference>
<dbReference type="Gene3D" id="1.10.8.470">
    <property type="match status" value="1"/>
</dbReference>
<gene>
    <name evidence="4" type="ORF">GX950_03600</name>
</gene>